<feature type="compositionally biased region" description="Basic and acidic residues" evidence="1">
    <location>
        <begin position="282"/>
        <end position="292"/>
    </location>
</feature>
<reference evidence="2" key="1">
    <citation type="submission" date="2020-02" db="EMBL/GenBank/DDBJ databases">
        <authorList>
            <person name="Meier V. D."/>
        </authorList>
    </citation>
    <scope>NUCLEOTIDE SEQUENCE</scope>
    <source>
        <strain evidence="2">AVDCRST_MAG90</strain>
    </source>
</reference>
<feature type="compositionally biased region" description="Basic and acidic residues" evidence="1">
    <location>
        <begin position="222"/>
        <end position="238"/>
    </location>
</feature>
<protein>
    <submittedName>
        <fullName evidence="2">Potassium voltage-gated channel subfamily KQT possible potassium channel, VIC family</fullName>
    </submittedName>
</protein>
<feature type="compositionally biased region" description="Basic and acidic residues" evidence="1">
    <location>
        <begin position="184"/>
        <end position="198"/>
    </location>
</feature>
<feature type="compositionally biased region" description="Low complexity" evidence="1">
    <location>
        <begin position="48"/>
        <end position="57"/>
    </location>
</feature>
<feature type="compositionally biased region" description="Basic residues" evidence="1">
    <location>
        <begin position="261"/>
        <end position="272"/>
    </location>
</feature>
<name>A0A6J4MQH5_9HYPH</name>
<gene>
    <name evidence="2" type="ORF">AVDCRST_MAG90-3387</name>
</gene>
<dbReference type="GO" id="GO:0034220">
    <property type="term" value="P:monoatomic ion transmembrane transport"/>
    <property type="evidence" value="ECO:0007669"/>
    <property type="project" value="UniProtKB-KW"/>
</dbReference>
<dbReference type="AlphaFoldDB" id="A0A6J4MQH5"/>
<keyword evidence="2" id="KW-0406">Ion transport</keyword>
<evidence type="ECO:0000256" key="1">
    <source>
        <dbReference type="SAM" id="MobiDB-lite"/>
    </source>
</evidence>
<organism evidence="2">
    <name type="scientific">uncultured Microvirga sp</name>
    <dbReference type="NCBI Taxonomy" id="412392"/>
    <lineage>
        <taxon>Bacteria</taxon>
        <taxon>Pseudomonadati</taxon>
        <taxon>Pseudomonadota</taxon>
        <taxon>Alphaproteobacteria</taxon>
        <taxon>Hyphomicrobiales</taxon>
        <taxon>Methylobacteriaceae</taxon>
        <taxon>Microvirga</taxon>
        <taxon>environmental samples</taxon>
    </lineage>
</organism>
<evidence type="ECO:0000313" key="2">
    <source>
        <dbReference type="EMBL" id="CAA9365886.1"/>
    </source>
</evidence>
<feature type="compositionally biased region" description="Basic and acidic residues" evidence="1">
    <location>
        <begin position="63"/>
        <end position="72"/>
    </location>
</feature>
<keyword evidence="2" id="KW-0813">Transport</keyword>
<feature type="non-terminal residue" evidence="2">
    <location>
        <position position="1"/>
    </location>
</feature>
<proteinExistence type="predicted"/>
<sequence length="292" mass="31961">LPISALPGAAVRSRRPRSARDRTVPAAALPQARALFLGPGVPGRGRLRGAPRALGDAPHPRRPRPDHGEPDVSGRAQRAAGPARHHPGRHVVGRGHAHDGRLRRRRAGHGAGQGHRLDHGRDGVRHAGAADRHHRDGVLRRHPPAPVRGDLGHDRPGAAFRPSRRRRHRRDHGAARFAHRQGRRSRDPPRRQGRGDVLHRRRRGRGRTPGGGQCAALGRRLFWRDRAPDHRRPPGDGPHHRRDAGARAPVARPRAPDGPHARHGPPHPRGRPGTRPGPHGGRGTDRPSRPPL</sequence>
<keyword evidence="2" id="KW-0407">Ion channel</keyword>
<feature type="compositionally biased region" description="Basic residues" evidence="1">
    <location>
        <begin position="162"/>
        <end position="183"/>
    </location>
</feature>
<accession>A0A6J4MQH5</accession>
<feature type="region of interest" description="Disordered" evidence="1">
    <location>
        <begin position="1"/>
        <end position="292"/>
    </location>
</feature>
<feature type="compositionally biased region" description="Basic residues" evidence="1">
    <location>
        <begin position="83"/>
        <end position="108"/>
    </location>
</feature>
<dbReference type="EMBL" id="CADCUC010000725">
    <property type="protein sequence ID" value="CAA9365886.1"/>
    <property type="molecule type" value="Genomic_DNA"/>
</dbReference>
<feature type="compositionally biased region" description="Basic and acidic residues" evidence="1">
    <location>
        <begin position="115"/>
        <end position="139"/>
    </location>
</feature>
<feature type="non-terminal residue" evidence="2">
    <location>
        <position position="292"/>
    </location>
</feature>